<dbReference type="Proteomes" id="UP000035680">
    <property type="component" value="Unassembled WGS sequence"/>
</dbReference>
<reference evidence="2" key="2">
    <citation type="submission" date="2015-08" db="UniProtKB">
        <authorList>
            <consortium name="WormBaseParasite"/>
        </authorList>
    </citation>
    <scope>IDENTIFICATION</scope>
</reference>
<organism evidence="1 2">
    <name type="scientific">Strongyloides venezuelensis</name>
    <name type="common">Threadworm</name>
    <dbReference type="NCBI Taxonomy" id="75913"/>
    <lineage>
        <taxon>Eukaryota</taxon>
        <taxon>Metazoa</taxon>
        <taxon>Ecdysozoa</taxon>
        <taxon>Nematoda</taxon>
        <taxon>Chromadorea</taxon>
        <taxon>Rhabditida</taxon>
        <taxon>Tylenchina</taxon>
        <taxon>Panagrolaimomorpha</taxon>
        <taxon>Strongyloidoidea</taxon>
        <taxon>Strongyloididae</taxon>
        <taxon>Strongyloides</taxon>
    </lineage>
</organism>
<dbReference type="AlphaFoldDB" id="A0A0K0FTB9"/>
<keyword evidence="1" id="KW-1185">Reference proteome</keyword>
<reference evidence="1" key="1">
    <citation type="submission" date="2014-07" db="EMBL/GenBank/DDBJ databases">
        <authorList>
            <person name="Martin A.A"/>
            <person name="De Silva N."/>
        </authorList>
    </citation>
    <scope>NUCLEOTIDE SEQUENCE</scope>
</reference>
<proteinExistence type="predicted"/>
<evidence type="ECO:0000313" key="1">
    <source>
        <dbReference type="Proteomes" id="UP000035680"/>
    </source>
</evidence>
<accession>A0A0K0FTB9</accession>
<name>A0A0K0FTB9_STRVS</name>
<dbReference type="WBParaSite" id="SVE_1513500.1">
    <property type="protein sequence ID" value="SVE_1513500.1"/>
    <property type="gene ID" value="SVE_1513500"/>
</dbReference>
<protein>
    <submittedName>
        <fullName evidence="2">Cytochrome P450</fullName>
    </submittedName>
</protein>
<evidence type="ECO:0000313" key="2">
    <source>
        <dbReference type="WBParaSite" id="SVE_1513500.1"/>
    </source>
</evidence>
<sequence>MVSLYECQHADLVEPINTKKLLALAIYPCTLALFKKRIVWIGTRVGAAIEAAISIDPTYMGFRIEWENRVIFMITVVCINGSMYTSVV</sequence>